<reference evidence="2" key="1">
    <citation type="journal article" date="2020" name="Nat. Commun.">
        <title>Genome sequence of the cluster root forming white lupin.</title>
        <authorList>
            <person name="Hufnagel B."/>
            <person name="Marques A."/>
            <person name="Soriano A."/>
            <person name="Marques L."/>
            <person name="Divol F."/>
            <person name="Doumas P."/>
            <person name="Sallet E."/>
            <person name="Mancinotti D."/>
            <person name="Carrere S."/>
            <person name="Marande W."/>
            <person name="Arribat S."/>
            <person name="Keller J."/>
            <person name="Huneau C."/>
            <person name="Blein T."/>
            <person name="Aime D."/>
            <person name="Laguerre M."/>
            <person name="Taylor J."/>
            <person name="Schubert V."/>
            <person name="Nelson M."/>
            <person name="Geu-Flores F."/>
            <person name="Crespi M."/>
            <person name="Gallardo-Guerrero K."/>
            <person name="Delaux P.-M."/>
            <person name="Salse J."/>
            <person name="Berges H."/>
            <person name="Guyot R."/>
            <person name="Gouzy J."/>
            <person name="Peret B."/>
        </authorList>
    </citation>
    <scope>NUCLEOTIDE SEQUENCE [LARGE SCALE GENOMIC DNA]</scope>
    <source>
        <strain evidence="2">cv. Amiga</strain>
    </source>
</reference>
<dbReference type="OrthoDB" id="772256at2759"/>
<gene>
    <name evidence="1" type="ORF">Lalb_Chr02g0145841</name>
</gene>
<dbReference type="AlphaFoldDB" id="A0A6A4QZT4"/>
<sequence>MIPAGTHSWVYTPPRATPPPLHVSVPHGCVFPSAHSKTMSSSSNNINNSNSNCSGCCNSVKSAGVGFFPYGGAVGDSSSVLSTMGSQVQVQVQARAHRGRNEGSSLSRFSKVAGGSNFNDALGLDLHLSLSPAAP</sequence>
<accession>A0A6A4QZT4</accession>
<dbReference type="Proteomes" id="UP000447434">
    <property type="component" value="Chromosome 2"/>
</dbReference>
<keyword evidence="2" id="KW-1185">Reference proteome</keyword>
<dbReference type="EMBL" id="WOCE01000002">
    <property type="protein sequence ID" value="KAE9618736.1"/>
    <property type="molecule type" value="Genomic_DNA"/>
</dbReference>
<evidence type="ECO:0000313" key="1">
    <source>
        <dbReference type="EMBL" id="KAE9618736.1"/>
    </source>
</evidence>
<name>A0A6A4QZT4_LUPAL</name>
<protein>
    <submittedName>
        <fullName evidence="1">Uncharacterized protein</fullName>
    </submittedName>
</protein>
<evidence type="ECO:0000313" key="2">
    <source>
        <dbReference type="Proteomes" id="UP000447434"/>
    </source>
</evidence>
<organism evidence="1 2">
    <name type="scientific">Lupinus albus</name>
    <name type="common">White lupine</name>
    <name type="synonym">Lupinus termis</name>
    <dbReference type="NCBI Taxonomy" id="3870"/>
    <lineage>
        <taxon>Eukaryota</taxon>
        <taxon>Viridiplantae</taxon>
        <taxon>Streptophyta</taxon>
        <taxon>Embryophyta</taxon>
        <taxon>Tracheophyta</taxon>
        <taxon>Spermatophyta</taxon>
        <taxon>Magnoliopsida</taxon>
        <taxon>eudicotyledons</taxon>
        <taxon>Gunneridae</taxon>
        <taxon>Pentapetalae</taxon>
        <taxon>rosids</taxon>
        <taxon>fabids</taxon>
        <taxon>Fabales</taxon>
        <taxon>Fabaceae</taxon>
        <taxon>Papilionoideae</taxon>
        <taxon>50 kb inversion clade</taxon>
        <taxon>genistoids sensu lato</taxon>
        <taxon>core genistoids</taxon>
        <taxon>Genisteae</taxon>
        <taxon>Lupinus</taxon>
    </lineage>
</organism>
<proteinExistence type="predicted"/>
<comment type="caution">
    <text evidence="1">The sequence shown here is derived from an EMBL/GenBank/DDBJ whole genome shotgun (WGS) entry which is preliminary data.</text>
</comment>